<protein>
    <submittedName>
        <fullName evidence="1">Uncharacterized protein</fullName>
    </submittedName>
</protein>
<name>A0AAV7TC00_PLEWA</name>
<proteinExistence type="predicted"/>
<evidence type="ECO:0000313" key="1">
    <source>
        <dbReference type="EMBL" id="KAJ1173387.1"/>
    </source>
</evidence>
<sequence length="148" mass="16781">MRPVPEWRTRLHRTQHGAAMNPGVARSRRMAGPVESAVGVEPKSFFGTLCEDIAEVNCNIAAEVRDLRRDTDELGQRVDTMEHSGDAQDEEFESHSKELLELRDTNMELCYQLEDYIHIKGVPLQGVTGSLKDYVQCRFRHVMPKLAG</sequence>
<dbReference type="AlphaFoldDB" id="A0AAV7TC00"/>
<dbReference type="Proteomes" id="UP001066276">
    <property type="component" value="Chromosome 4_1"/>
</dbReference>
<evidence type="ECO:0000313" key="2">
    <source>
        <dbReference type="Proteomes" id="UP001066276"/>
    </source>
</evidence>
<reference evidence="1" key="1">
    <citation type="journal article" date="2022" name="bioRxiv">
        <title>Sequencing and chromosome-scale assembly of the giantPleurodeles waltlgenome.</title>
        <authorList>
            <person name="Brown T."/>
            <person name="Elewa A."/>
            <person name="Iarovenko S."/>
            <person name="Subramanian E."/>
            <person name="Araus A.J."/>
            <person name="Petzold A."/>
            <person name="Susuki M."/>
            <person name="Suzuki K.-i.T."/>
            <person name="Hayashi T."/>
            <person name="Toyoda A."/>
            <person name="Oliveira C."/>
            <person name="Osipova E."/>
            <person name="Leigh N.D."/>
            <person name="Simon A."/>
            <person name="Yun M.H."/>
        </authorList>
    </citation>
    <scope>NUCLEOTIDE SEQUENCE</scope>
    <source>
        <strain evidence="1">20211129_DDA</strain>
        <tissue evidence="1">Liver</tissue>
    </source>
</reference>
<comment type="caution">
    <text evidence="1">The sequence shown here is derived from an EMBL/GenBank/DDBJ whole genome shotgun (WGS) entry which is preliminary data.</text>
</comment>
<accession>A0AAV7TC00</accession>
<organism evidence="1 2">
    <name type="scientific">Pleurodeles waltl</name>
    <name type="common">Iberian ribbed newt</name>
    <dbReference type="NCBI Taxonomy" id="8319"/>
    <lineage>
        <taxon>Eukaryota</taxon>
        <taxon>Metazoa</taxon>
        <taxon>Chordata</taxon>
        <taxon>Craniata</taxon>
        <taxon>Vertebrata</taxon>
        <taxon>Euteleostomi</taxon>
        <taxon>Amphibia</taxon>
        <taxon>Batrachia</taxon>
        <taxon>Caudata</taxon>
        <taxon>Salamandroidea</taxon>
        <taxon>Salamandridae</taxon>
        <taxon>Pleurodelinae</taxon>
        <taxon>Pleurodeles</taxon>
    </lineage>
</organism>
<keyword evidence="2" id="KW-1185">Reference proteome</keyword>
<dbReference type="EMBL" id="JANPWB010000007">
    <property type="protein sequence ID" value="KAJ1173387.1"/>
    <property type="molecule type" value="Genomic_DNA"/>
</dbReference>
<gene>
    <name evidence="1" type="ORF">NDU88_005223</name>
</gene>